<reference evidence="2 3" key="1">
    <citation type="submission" date="2012-08" db="EMBL/GenBank/DDBJ databases">
        <title>Oryza genome evolution.</title>
        <authorList>
            <person name="Wing R.A."/>
        </authorList>
    </citation>
    <scope>NUCLEOTIDE SEQUENCE</scope>
</reference>
<dbReference type="EnsemblPlants" id="LPERR12G11450.1">
    <property type="protein sequence ID" value="LPERR12G11450.1"/>
    <property type="gene ID" value="LPERR12G11450"/>
</dbReference>
<dbReference type="Gramene" id="LPERR12G11450.1">
    <property type="protein sequence ID" value="LPERR12G11450.1"/>
    <property type="gene ID" value="LPERR12G11450"/>
</dbReference>
<sequence>MGLRRGSEPCHAMFCRQHFLFSPKSNHPPCPQSSHLSAGDDMVVIDLFVNAAMPTDWRYRRSHATNAGQEADNNEQAVEFACTDPAFILKQPWDWYNMRGTNPCYMAGGVWMHLAVVASSTCSLSITNVYMRALDNIIEWLYAAAGECQAACQTLLYLFLNQKGRKTLFQKREERNEVRTHNQTHKPELQPVGSAEERY</sequence>
<reference evidence="2" key="3">
    <citation type="submission" date="2015-04" db="UniProtKB">
        <authorList>
            <consortium name="EnsemblPlants"/>
        </authorList>
    </citation>
    <scope>IDENTIFICATION</scope>
</reference>
<evidence type="ECO:0000256" key="1">
    <source>
        <dbReference type="SAM" id="MobiDB-lite"/>
    </source>
</evidence>
<evidence type="ECO:0000313" key="2">
    <source>
        <dbReference type="EnsemblPlants" id="LPERR12G11450.1"/>
    </source>
</evidence>
<proteinExistence type="predicted"/>
<dbReference type="HOGENOM" id="CLU_131750_0_0_1"/>
<keyword evidence="3" id="KW-1185">Reference proteome</keyword>
<feature type="compositionally biased region" description="Basic and acidic residues" evidence="1">
    <location>
        <begin position="175"/>
        <end position="188"/>
    </location>
</feature>
<name>A0A0D9XZT3_9ORYZ</name>
<accession>A0A0D9XZT3</accession>
<feature type="region of interest" description="Disordered" evidence="1">
    <location>
        <begin position="175"/>
        <end position="199"/>
    </location>
</feature>
<evidence type="ECO:0000313" key="3">
    <source>
        <dbReference type="Proteomes" id="UP000032180"/>
    </source>
</evidence>
<reference evidence="3" key="2">
    <citation type="submission" date="2013-12" db="EMBL/GenBank/DDBJ databases">
        <authorList>
            <person name="Yu Y."/>
            <person name="Lee S."/>
            <person name="de Baynast K."/>
            <person name="Wissotski M."/>
            <person name="Liu L."/>
            <person name="Talag J."/>
            <person name="Goicoechea J."/>
            <person name="Angelova A."/>
            <person name="Jetty R."/>
            <person name="Kudrna D."/>
            <person name="Golser W."/>
            <person name="Rivera L."/>
            <person name="Zhang J."/>
            <person name="Wing R."/>
        </authorList>
    </citation>
    <scope>NUCLEOTIDE SEQUENCE</scope>
</reference>
<organism evidence="2 3">
    <name type="scientific">Leersia perrieri</name>
    <dbReference type="NCBI Taxonomy" id="77586"/>
    <lineage>
        <taxon>Eukaryota</taxon>
        <taxon>Viridiplantae</taxon>
        <taxon>Streptophyta</taxon>
        <taxon>Embryophyta</taxon>
        <taxon>Tracheophyta</taxon>
        <taxon>Spermatophyta</taxon>
        <taxon>Magnoliopsida</taxon>
        <taxon>Liliopsida</taxon>
        <taxon>Poales</taxon>
        <taxon>Poaceae</taxon>
        <taxon>BOP clade</taxon>
        <taxon>Oryzoideae</taxon>
        <taxon>Oryzeae</taxon>
        <taxon>Oryzinae</taxon>
        <taxon>Leersia</taxon>
    </lineage>
</organism>
<dbReference type="AlphaFoldDB" id="A0A0D9XZT3"/>
<protein>
    <submittedName>
        <fullName evidence="2">Uncharacterized protein</fullName>
    </submittedName>
</protein>
<dbReference type="Proteomes" id="UP000032180">
    <property type="component" value="Chromosome 12"/>
</dbReference>